<dbReference type="SMART" id="SM00034">
    <property type="entry name" value="CLECT"/>
    <property type="match status" value="1"/>
</dbReference>
<feature type="domain" description="C-type lectin" evidence="1">
    <location>
        <begin position="22"/>
        <end position="130"/>
    </location>
</feature>
<sequence>PSNTLTLTTLANYWVNGGSVGYLLWVHRSLNWDEARKFCQDMGGDLPVLNNATKRIDMMNFASGKSSSYWVCGNDRSGAWLWLNGYGQVTDGWRYDQPNEDEGDDTCLYMSSSETLLDYPCTNSNNFYCQK</sequence>
<dbReference type="InterPro" id="IPR016186">
    <property type="entry name" value="C-type_lectin-like/link_sf"/>
</dbReference>
<dbReference type="Proteomes" id="UP001497623">
    <property type="component" value="Unassembled WGS sequence"/>
</dbReference>
<dbReference type="SUPFAM" id="SSF56436">
    <property type="entry name" value="C-type lectin-like"/>
    <property type="match status" value="1"/>
</dbReference>
<dbReference type="PROSITE" id="PS50041">
    <property type="entry name" value="C_TYPE_LECTIN_2"/>
    <property type="match status" value="1"/>
</dbReference>
<dbReference type="InterPro" id="IPR016187">
    <property type="entry name" value="CTDL_fold"/>
</dbReference>
<dbReference type="AlphaFoldDB" id="A0AAV2RFN9"/>
<dbReference type="InterPro" id="IPR001304">
    <property type="entry name" value="C-type_lectin-like"/>
</dbReference>
<dbReference type="CDD" id="cd00037">
    <property type="entry name" value="CLECT"/>
    <property type="match status" value="1"/>
</dbReference>
<protein>
    <recommendedName>
        <fullName evidence="1">C-type lectin domain-containing protein</fullName>
    </recommendedName>
</protein>
<evidence type="ECO:0000313" key="2">
    <source>
        <dbReference type="EMBL" id="CAL4122734.1"/>
    </source>
</evidence>
<dbReference type="Gene3D" id="3.10.100.10">
    <property type="entry name" value="Mannose-Binding Protein A, subunit A"/>
    <property type="match status" value="1"/>
</dbReference>
<accession>A0AAV2RFN9</accession>
<gene>
    <name evidence="2" type="ORF">MNOR_LOCUS23456</name>
</gene>
<dbReference type="EMBL" id="CAXKWB010020682">
    <property type="protein sequence ID" value="CAL4122734.1"/>
    <property type="molecule type" value="Genomic_DNA"/>
</dbReference>
<organism evidence="2 3">
    <name type="scientific">Meganyctiphanes norvegica</name>
    <name type="common">Northern krill</name>
    <name type="synonym">Thysanopoda norvegica</name>
    <dbReference type="NCBI Taxonomy" id="48144"/>
    <lineage>
        <taxon>Eukaryota</taxon>
        <taxon>Metazoa</taxon>
        <taxon>Ecdysozoa</taxon>
        <taxon>Arthropoda</taxon>
        <taxon>Crustacea</taxon>
        <taxon>Multicrustacea</taxon>
        <taxon>Malacostraca</taxon>
        <taxon>Eumalacostraca</taxon>
        <taxon>Eucarida</taxon>
        <taxon>Euphausiacea</taxon>
        <taxon>Euphausiidae</taxon>
        <taxon>Meganyctiphanes</taxon>
    </lineage>
</organism>
<evidence type="ECO:0000313" key="3">
    <source>
        <dbReference type="Proteomes" id="UP001497623"/>
    </source>
</evidence>
<dbReference type="Pfam" id="PF00059">
    <property type="entry name" value="Lectin_C"/>
    <property type="match status" value="1"/>
</dbReference>
<reference evidence="2 3" key="1">
    <citation type="submission" date="2024-05" db="EMBL/GenBank/DDBJ databases">
        <authorList>
            <person name="Wallberg A."/>
        </authorList>
    </citation>
    <scope>NUCLEOTIDE SEQUENCE [LARGE SCALE GENOMIC DNA]</scope>
</reference>
<name>A0AAV2RFN9_MEGNR</name>
<proteinExistence type="predicted"/>
<comment type="caution">
    <text evidence="2">The sequence shown here is derived from an EMBL/GenBank/DDBJ whole genome shotgun (WGS) entry which is preliminary data.</text>
</comment>
<evidence type="ECO:0000259" key="1">
    <source>
        <dbReference type="PROSITE" id="PS50041"/>
    </source>
</evidence>
<feature type="non-terminal residue" evidence="2">
    <location>
        <position position="1"/>
    </location>
</feature>
<keyword evidence="3" id="KW-1185">Reference proteome</keyword>